<dbReference type="OrthoDB" id="5360893at2759"/>
<sequence length="456" mass="50777">MSSFSLRPKFAIASLSLGTNAHHDLPTKIRVASTLGYEGIEIFLPDFESFIDQVRAGRHADLFTNSPTALSTSDLELACAQAIQGLCRSLSLEIPLLQPLRNFENFCSQAEIQGGLAEAERWLKIMSSMNSPLLLVCTNHIPPPHLTISKDYTLEMYYDTQINALRQLGSLAAKYDVRIGYEALAWGTVIHNWMQVWDIVKRVDRENVGVLLDSFNTLANQYADPRQPSTIREGMTLASMLSNIEEMARTIPAEKIFFYQIADAIRPAEICHDDEDMPARMKWSRTRRVFPCEPPAPDTTTGRDLQLDLENPPSGYLGFLPVTQMTSLLHHGAGYRGWWSLEVFNSSLQESDSACPERHGRRGINGLRSLWEVVQGDALSSRLGEHTNLEESSFDRALTPSPTPSTPSLSVGSLSDSTASNDSEEDIPTAIKKIADVREPKSTTEYFKEGKQVRGV</sequence>
<evidence type="ECO:0000313" key="3">
    <source>
        <dbReference type="EMBL" id="KAF5390977.1"/>
    </source>
</evidence>
<name>A0A8H5HWY7_9AGAR</name>
<protein>
    <recommendedName>
        <fullName evidence="2">Xylose isomerase-like TIM barrel domain-containing protein</fullName>
    </recommendedName>
</protein>
<dbReference type="PANTHER" id="PTHR12110:SF21">
    <property type="entry name" value="XYLOSE ISOMERASE-LIKE TIM BARREL DOMAIN-CONTAINING PROTEIN"/>
    <property type="match status" value="1"/>
</dbReference>
<organism evidence="3 4">
    <name type="scientific">Collybiopsis confluens</name>
    <dbReference type="NCBI Taxonomy" id="2823264"/>
    <lineage>
        <taxon>Eukaryota</taxon>
        <taxon>Fungi</taxon>
        <taxon>Dikarya</taxon>
        <taxon>Basidiomycota</taxon>
        <taxon>Agaricomycotina</taxon>
        <taxon>Agaricomycetes</taxon>
        <taxon>Agaricomycetidae</taxon>
        <taxon>Agaricales</taxon>
        <taxon>Marasmiineae</taxon>
        <taxon>Omphalotaceae</taxon>
        <taxon>Collybiopsis</taxon>
    </lineage>
</organism>
<dbReference type="Proteomes" id="UP000518752">
    <property type="component" value="Unassembled WGS sequence"/>
</dbReference>
<keyword evidence="4" id="KW-1185">Reference proteome</keyword>
<feature type="region of interest" description="Disordered" evidence="1">
    <location>
        <begin position="385"/>
        <end position="435"/>
    </location>
</feature>
<comment type="caution">
    <text evidence="3">The sequence shown here is derived from an EMBL/GenBank/DDBJ whole genome shotgun (WGS) entry which is preliminary data.</text>
</comment>
<gene>
    <name evidence="3" type="ORF">D9757_004006</name>
</gene>
<proteinExistence type="predicted"/>
<dbReference type="Pfam" id="PF01261">
    <property type="entry name" value="AP_endonuc_2"/>
    <property type="match status" value="1"/>
</dbReference>
<dbReference type="InterPro" id="IPR050312">
    <property type="entry name" value="IolE/XylAMocC-like"/>
</dbReference>
<dbReference type="EMBL" id="JAACJN010000012">
    <property type="protein sequence ID" value="KAF5390977.1"/>
    <property type="molecule type" value="Genomic_DNA"/>
</dbReference>
<feature type="domain" description="Xylose isomerase-like TIM barrel" evidence="2">
    <location>
        <begin position="30"/>
        <end position="352"/>
    </location>
</feature>
<dbReference type="InterPro" id="IPR013022">
    <property type="entry name" value="Xyl_isomerase-like_TIM-brl"/>
</dbReference>
<reference evidence="3 4" key="1">
    <citation type="journal article" date="2020" name="ISME J.">
        <title>Uncovering the hidden diversity of litter-decomposition mechanisms in mushroom-forming fungi.</title>
        <authorList>
            <person name="Floudas D."/>
            <person name="Bentzer J."/>
            <person name="Ahren D."/>
            <person name="Johansson T."/>
            <person name="Persson P."/>
            <person name="Tunlid A."/>
        </authorList>
    </citation>
    <scope>NUCLEOTIDE SEQUENCE [LARGE SCALE GENOMIC DNA]</scope>
    <source>
        <strain evidence="3 4">CBS 406.79</strain>
    </source>
</reference>
<dbReference type="InterPro" id="IPR036237">
    <property type="entry name" value="Xyl_isomerase-like_sf"/>
</dbReference>
<dbReference type="Gene3D" id="3.20.20.150">
    <property type="entry name" value="Divalent-metal-dependent TIM barrel enzymes"/>
    <property type="match status" value="1"/>
</dbReference>
<dbReference type="PANTHER" id="PTHR12110">
    <property type="entry name" value="HYDROXYPYRUVATE ISOMERASE"/>
    <property type="match status" value="1"/>
</dbReference>
<feature type="compositionally biased region" description="Low complexity" evidence="1">
    <location>
        <begin position="406"/>
        <end position="420"/>
    </location>
</feature>
<evidence type="ECO:0000256" key="1">
    <source>
        <dbReference type="SAM" id="MobiDB-lite"/>
    </source>
</evidence>
<dbReference type="SUPFAM" id="SSF51658">
    <property type="entry name" value="Xylose isomerase-like"/>
    <property type="match status" value="1"/>
</dbReference>
<evidence type="ECO:0000313" key="4">
    <source>
        <dbReference type="Proteomes" id="UP000518752"/>
    </source>
</evidence>
<accession>A0A8H5HWY7</accession>
<evidence type="ECO:0000259" key="2">
    <source>
        <dbReference type="Pfam" id="PF01261"/>
    </source>
</evidence>
<dbReference type="AlphaFoldDB" id="A0A8H5HWY7"/>